<organism evidence="1 2">
    <name type="scientific">Podarcis lilfordi</name>
    <name type="common">Lilford's wall lizard</name>
    <dbReference type="NCBI Taxonomy" id="74358"/>
    <lineage>
        <taxon>Eukaryota</taxon>
        <taxon>Metazoa</taxon>
        <taxon>Chordata</taxon>
        <taxon>Craniata</taxon>
        <taxon>Vertebrata</taxon>
        <taxon>Euteleostomi</taxon>
        <taxon>Lepidosauria</taxon>
        <taxon>Squamata</taxon>
        <taxon>Bifurcata</taxon>
        <taxon>Unidentata</taxon>
        <taxon>Episquamata</taxon>
        <taxon>Laterata</taxon>
        <taxon>Lacertibaenia</taxon>
        <taxon>Lacertidae</taxon>
        <taxon>Podarcis</taxon>
    </lineage>
</organism>
<proteinExistence type="predicted"/>
<evidence type="ECO:0000313" key="1">
    <source>
        <dbReference type="EMBL" id="CAI5767118.1"/>
    </source>
</evidence>
<dbReference type="EMBL" id="OX395127">
    <property type="protein sequence ID" value="CAI5767118.1"/>
    <property type="molecule type" value="Genomic_DNA"/>
</dbReference>
<dbReference type="AlphaFoldDB" id="A0AA35JYM8"/>
<evidence type="ECO:0000313" key="2">
    <source>
        <dbReference type="Proteomes" id="UP001178461"/>
    </source>
</evidence>
<sequence>MNGSPLSECLSLCRNCCLSGAGTLSVKIFNLCILRLFVNAHGNVVSILWQLVTTR</sequence>
<protein>
    <submittedName>
        <fullName evidence="1">Uncharacterized protein</fullName>
    </submittedName>
</protein>
<gene>
    <name evidence="1" type="ORF">PODLI_1B022136</name>
</gene>
<accession>A0AA35JYM8</accession>
<name>A0AA35JYM8_9SAUR</name>
<dbReference type="Proteomes" id="UP001178461">
    <property type="component" value="Chromosome 2"/>
</dbReference>
<keyword evidence="2" id="KW-1185">Reference proteome</keyword>
<reference evidence="1" key="1">
    <citation type="submission" date="2022-12" db="EMBL/GenBank/DDBJ databases">
        <authorList>
            <person name="Alioto T."/>
            <person name="Alioto T."/>
            <person name="Gomez Garrido J."/>
        </authorList>
    </citation>
    <scope>NUCLEOTIDE SEQUENCE</scope>
</reference>